<accession>A0A853BJ63</accession>
<gene>
    <name evidence="3" type="ORF">HNR12_001337</name>
</gene>
<evidence type="ECO:0000256" key="1">
    <source>
        <dbReference type="ARBA" id="ARBA00023172"/>
    </source>
</evidence>
<evidence type="ECO:0000313" key="3">
    <source>
        <dbReference type="EMBL" id="NYI95060.1"/>
    </source>
</evidence>
<dbReference type="Proteomes" id="UP000575985">
    <property type="component" value="Unassembled WGS sequence"/>
</dbReference>
<dbReference type="GO" id="GO:0003677">
    <property type="term" value="F:DNA binding"/>
    <property type="evidence" value="ECO:0007669"/>
    <property type="project" value="InterPro"/>
</dbReference>
<dbReference type="InterPro" id="IPR011010">
    <property type="entry name" value="DNA_brk_join_enz"/>
</dbReference>
<protein>
    <submittedName>
        <fullName evidence="3">Integrase</fullName>
    </submittedName>
</protein>
<feature type="compositionally biased region" description="Basic and acidic residues" evidence="2">
    <location>
        <begin position="74"/>
        <end position="87"/>
    </location>
</feature>
<name>A0A853BJ63_9ACTN</name>
<dbReference type="InterPro" id="IPR013762">
    <property type="entry name" value="Integrase-like_cat_sf"/>
</dbReference>
<dbReference type="Gene3D" id="1.10.443.10">
    <property type="entry name" value="Intergrase catalytic core"/>
    <property type="match status" value="1"/>
</dbReference>
<dbReference type="AlphaFoldDB" id="A0A853BJ63"/>
<sequence length="105" mass="11772">MDASTGARWSELVGLQVEEYDEVNRAIVVRRPLRESGGRLAKASRAKTPAGKRWVQLPDFLDVLYRRLPGQRGRRADSVSENRRDLPDISPVGVSRGGKSLRDPF</sequence>
<dbReference type="RefSeq" id="WP_179766657.1">
    <property type="nucleotide sequence ID" value="NZ_JACCFO010000001.1"/>
</dbReference>
<comment type="caution">
    <text evidence="3">The sequence shown here is derived from an EMBL/GenBank/DDBJ whole genome shotgun (WGS) entry which is preliminary data.</text>
</comment>
<reference evidence="3 4" key="1">
    <citation type="submission" date="2020-07" db="EMBL/GenBank/DDBJ databases">
        <title>Sequencing the genomes of 1000 actinobacteria strains.</title>
        <authorList>
            <person name="Klenk H.-P."/>
        </authorList>
    </citation>
    <scope>NUCLEOTIDE SEQUENCE [LARGE SCALE GENOMIC DNA]</scope>
    <source>
        <strain evidence="3 4">DSM 45927</strain>
    </source>
</reference>
<evidence type="ECO:0000256" key="2">
    <source>
        <dbReference type="SAM" id="MobiDB-lite"/>
    </source>
</evidence>
<evidence type="ECO:0000313" key="4">
    <source>
        <dbReference type="Proteomes" id="UP000575985"/>
    </source>
</evidence>
<dbReference type="GO" id="GO:0006310">
    <property type="term" value="P:DNA recombination"/>
    <property type="evidence" value="ECO:0007669"/>
    <property type="project" value="UniProtKB-KW"/>
</dbReference>
<feature type="region of interest" description="Disordered" evidence="2">
    <location>
        <begin position="71"/>
        <end position="105"/>
    </location>
</feature>
<dbReference type="GO" id="GO:0015074">
    <property type="term" value="P:DNA integration"/>
    <property type="evidence" value="ECO:0007669"/>
    <property type="project" value="InterPro"/>
</dbReference>
<keyword evidence="4" id="KW-1185">Reference proteome</keyword>
<proteinExistence type="predicted"/>
<organism evidence="3 4">
    <name type="scientific">Streptomonospora nanhaiensis</name>
    <dbReference type="NCBI Taxonomy" id="1323731"/>
    <lineage>
        <taxon>Bacteria</taxon>
        <taxon>Bacillati</taxon>
        <taxon>Actinomycetota</taxon>
        <taxon>Actinomycetes</taxon>
        <taxon>Streptosporangiales</taxon>
        <taxon>Nocardiopsidaceae</taxon>
        <taxon>Streptomonospora</taxon>
    </lineage>
</organism>
<dbReference type="EMBL" id="JACCFO010000001">
    <property type="protein sequence ID" value="NYI95060.1"/>
    <property type="molecule type" value="Genomic_DNA"/>
</dbReference>
<keyword evidence="1" id="KW-0233">DNA recombination</keyword>
<dbReference type="SUPFAM" id="SSF56349">
    <property type="entry name" value="DNA breaking-rejoining enzymes"/>
    <property type="match status" value="1"/>
</dbReference>